<evidence type="ECO:0000256" key="1">
    <source>
        <dbReference type="ARBA" id="ARBA00004123"/>
    </source>
</evidence>
<proteinExistence type="predicted"/>
<dbReference type="PANTHER" id="PTHR37984">
    <property type="entry name" value="PROTEIN CBG26694"/>
    <property type="match status" value="1"/>
</dbReference>
<dbReference type="PROSITE" id="PS00598">
    <property type="entry name" value="CHROMO_1"/>
    <property type="match status" value="1"/>
</dbReference>
<comment type="caution">
    <text evidence="6">The sequence shown here is derived from an EMBL/GenBank/DDBJ whole genome shotgun (WGS) entry which is preliminary data.</text>
</comment>
<accession>A0A8T1B2B3</accession>
<dbReference type="PANTHER" id="PTHR37984:SF5">
    <property type="entry name" value="PROTEIN NYNRIN-LIKE"/>
    <property type="match status" value="1"/>
</dbReference>
<dbReference type="PROSITE" id="PS50994">
    <property type="entry name" value="INTEGRASE"/>
    <property type="match status" value="1"/>
</dbReference>
<feature type="domain" description="Chromo" evidence="4">
    <location>
        <begin position="549"/>
        <end position="623"/>
    </location>
</feature>
<dbReference type="InterPro" id="IPR023780">
    <property type="entry name" value="Chromo_domain"/>
</dbReference>
<dbReference type="GO" id="GO:0005634">
    <property type="term" value="C:nucleus"/>
    <property type="evidence" value="ECO:0007669"/>
    <property type="project" value="UniProtKB-SubCell"/>
</dbReference>
<feature type="compositionally biased region" description="Low complexity" evidence="3">
    <location>
        <begin position="220"/>
        <end position="235"/>
    </location>
</feature>
<dbReference type="InterPro" id="IPR023779">
    <property type="entry name" value="Chromodomain_CS"/>
</dbReference>
<dbReference type="InterPro" id="IPR000953">
    <property type="entry name" value="Chromo/chromo_shadow_dom"/>
</dbReference>
<dbReference type="InterPro" id="IPR056924">
    <property type="entry name" value="SH3_Tf2-1"/>
</dbReference>
<dbReference type="GO" id="GO:0003676">
    <property type="term" value="F:nucleic acid binding"/>
    <property type="evidence" value="ECO:0007669"/>
    <property type="project" value="InterPro"/>
</dbReference>
<dbReference type="AlphaFoldDB" id="A0A8T1B2B3"/>
<dbReference type="VEuPathDB" id="FungiDB:PC110_g20235"/>
<dbReference type="VEuPathDB" id="FungiDB:PC110_g22788"/>
<dbReference type="PROSITE" id="PS50013">
    <property type="entry name" value="CHROMO_2"/>
    <property type="match status" value="1"/>
</dbReference>
<dbReference type="CDD" id="cd00024">
    <property type="entry name" value="CD_CSD"/>
    <property type="match status" value="1"/>
</dbReference>
<evidence type="ECO:0000259" key="5">
    <source>
        <dbReference type="PROSITE" id="PS50994"/>
    </source>
</evidence>
<dbReference type="Gene3D" id="2.40.50.40">
    <property type="match status" value="1"/>
</dbReference>
<feature type="domain" description="Integrase catalytic" evidence="5">
    <location>
        <begin position="26"/>
        <end position="192"/>
    </location>
</feature>
<feature type="region of interest" description="Disordered" evidence="3">
    <location>
        <begin position="211"/>
        <end position="238"/>
    </location>
</feature>
<feature type="compositionally biased region" description="Basic and acidic residues" evidence="3">
    <location>
        <begin position="526"/>
        <end position="536"/>
    </location>
</feature>
<dbReference type="SMART" id="SM00298">
    <property type="entry name" value="CHROMO"/>
    <property type="match status" value="1"/>
</dbReference>
<evidence type="ECO:0000313" key="7">
    <source>
        <dbReference type="Proteomes" id="UP000736787"/>
    </source>
</evidence>
<protein>
    <recommendedName>
        <fullName evidence="8">Integrase catalytic domain-containing protein</fullName>
    </recommendedName>
</protein>
<feature type="region of interest" description="Disordered" evidence="3">
    <location>
        <begin position="428"/>
        <end position="541"/>
    </location>
</feature>
<evidence type="ECO:0000256" key="3">
    <source>
        <dbReference type="SAM" id="MobiDB-lite"/>
    </source>
</evidence>
<keyword evidence="2" id="KW-0539">Nucleus</keyword>
<evidence type="ECO:0008006" key="8">
    <source>
        <dbReference type="Google" id="ProtNLM"/>
    </source>
</evidence>
<dbReference type="Pfam" id="PF24626">
    <property type="entry name" value="SH3_Tf2-1"/>
    <property type="match status" value="1"/>
</dbReference>
<dbReference type="EMBL" id="RCMK01001567">
    <property type="protein sequence ID" value="KAG2891868.1"/>
    <property type="molecule type" value="Genomic_DNA"/>
</dbReference>
<dbReference type="GO" id="GO:0015074">
    <property type="term" value="P:DNA integration"/>
    <property type="evidence" value="ECO:0007669"/>
    <property type="project" value="InterPro"/>
</dbReference>
<dbReference type="InterPro" id="IPR001584">
    <property type="entry name" value="Integrase_cat-core"/>
</dbReference>
<dbReference type="SUPFAM" id="SSF54160">
    <property type="entry name" value="Chromo domain-like"/>
    <property type="match status" value="1"/>
</dbReference>
<dbReference type="Pfam" id="PF00385">
    <property type="entry name" value="Chromo"/>
    <property type="match status" value="1"/>
</dbReference>
<dbReference type="Gene3D" id="3.30.420.10">
    <property type="entry name" value="Ribonuclease H-like superfamily/Ribonuclease H"/>
    <property type="match status" value="1"/>
</dbReference>
<sequence>MYKWVRKWVRSREIFQRVKPSPSSQAPLRPLPVATEAWRSVSMDFIFGLPTDAQGRSGVLVFVDRFSKMVHLTPVSDTVTAADTAVHFIDAVFRHHGLPESIVSDRDPRFTSAFWTKLFELLGTKLLMSTAAHPETDGQTDRVNRVLEDVLRSYATSFPSWSSFLPLAEFALNNAVHASTGLTPFFVNNARHPRVPALLAVGHPAAPCVSTLGGEEAESKASSSTSTPTSPATTPVLSQPVSIPVASGLSSVASKDASVNAVTRAQVREILAKPRNLASPLVSWTDRTLINPSATSSVSPPAKVAPLVSARPSDPAMISDFVLQRQAVTRYVRDALQSAVDKQKENADKRGRKHTVSFTTGERVLLSTTGIRDSAVINLGANKLAPRFIGPFTVLKVIGDTYTLDIPTSLRLHPTFYVGRLKRHHPVTIPESAQPPEPGHASGDLPDVHVVPSTHRYPVPDHGAAYQSAVDHGLSAPTPAAEQESLDSTGEAAQSPRQPGQLGPEPYPAPAGYPSSDSASRPRPGQPERERYRRDGPLPVVDAAGDTRWIVERIVAHEDPPRVSRRHCDLAHNVPHARRYKVRWLGFPPEEDTWEPRANLLRDAPDVVQAYESKLAATNNTADQHAVSTNASEDGDLSYHVNVIETEIDDLSDHVYVIETDGPSDHVTSVGASSLD</sequence>
<dbReference type="SUPFAM" id="SSF53098">
    <property type="entry name" value="Ribonuclease H-like"/>
    <property type="match status" value="1"/>
</dbReference>
<dbReference type="InterPro" id="IPR050951">
    <property type="entry name" value="Retrovirus_Pol_polyprotein"/>
</dbReference>
<reference evidence="6" key="1">
    <citation type="submission" date="2018-10" db="EMBL/GenBank/DDBJ databases">
        <title>Effector identification in a new, highly contiguous assembly of the strawberry crown rot pathogen Phytophthora cactorum.</title>
        <authorList>
            <person name="Armitage A.D."/>
            <person name="Nellist C.F."/>
            <person name="Bates H."/>
            <person name="Vickerstaff R.J."/>
            <person name="Harrison R.J."/>
        </authorList>
    </citation>
    <scope>NUCLEOTIDE SEQUENCE</scope>
    <source>
        <strain evidence="6">4040</strain>
    </source>
</reference>
<evidence type="ECO:0000256" key="2">
    <source>
        <dbReference type="ARBA" id="ARBA00023242"/>
    </source>
</evidence>
<evidence type="ECO:0000313" key="6">
    <source>
        <dbReference type="EMBL" id="KAG2891868.1"/>
    </source>
</evidence>
<dbReference type="Pfam" id="PF00665">
    <property type="entry name" value="rve"/>
    <property type="match status" value="1"/>
</dbReference>
<dbReference type="InterPro" id="IPR036397">
    <property type="entry name" value="RNaseH_sf"/>
</dbReference>
<comment type="subcellular location">
    <subcellularLocation>
        <location evidence="1">Nucleus</location>
    </subcellularLocation>
</comment>
<dbReference type="Proteomes" id="UP000736787">
    <property type="component" value="Unassembled WGS sequence"/>
</dbReference>
<name>A0A8T1B2B3_9STRA</name>
<gene>
    <name evidence="6" type="ORF">PC117_g24155</name>
</gene>
<feature type="compositionally biased region" description="Polar residues" evidence="3">
    <location>
        <begin position="486"/>
        <end position="498"/>
    </location>
</feature>
<dbReference type="InterPro" id="IPR016197">
    <property type="entry name" value="Chromo-like_dom_sf"/>
</dbReference>
<dbReference type="InterPro" id="IPR012337">
    <property type="entry name" value="RNaseH-like_sf"/>
</dbReference>
<organism evidence="6 7">
    <name type="scientific">Phytophthora cactorum</name>
    <dbReference type="NCBI Taxonomy" id="29920"/>
    <lineage>
        <taxon>Eukaryota</taxon>
        <taxon>Sar</taxon>
        <taxon>Stramenopiles</taxon>
        <taxon>Oomycota</taxon>
        <taxon>Peronosporomycetes</taxon>
        <taxon>Peronosporales</taxon>
        <taxon>Peronosporaceae</taxon>
        <taxon>Phytophthora</taxon>
    </lineage>
</organism>
<evidence type="ECO:0000259" key="4">
    <source>
        <dbReference type="PROSITE" id="PS50013"/>
    </source>
</evidence>